<evidence type="ECO:0000313" key="1">
    <source>
        <dbReference type="EMBL" id="CAG8569322.1"/>
    </source>
</evidence>
<organism evidence="1 2">
    <name type="scientific">Acaulospora colombiana</name>
    <dbReference type="NCBI Taxonomy" id="27376"/>
    <lineage>
        <taxon>Eukaryota</taxon>
        <taxon>Fungi</taxon>
        <taxon>Fungi incertae sedis</taxon>
        <taxon>Mucoromycota</taxon>
        <taxon>Glomeromycotina</taxon>
        <taxon>Glomeromycetes</taxon>
        <taxon>Diversisporales</taxon>
        <taxon>Acaulosporaceae</taxon>
        <taxon>Acaulospora</taxon>
    </lineage>
</organism>
<proteinExistence type="predicted"/>
<reference evidence="1" key="1">
    <citation type="submission" date="2021-06" db="EMBL/GenBank/DDBJ databases">
        <authorList>
            <person name="Kallberg Y."/>
            <person name="Tangrot J."/>
            <person name="Rosling A."/>
        </authorList>
    </citation>
    <scope>NUCLEOTIDE SEQUENCE</scope>
    <source>
        <strain evidence="1">CL356</strain>
    </source>
</reference>
<keyword evidence="2" id="KW-1185">Reference proteome</keyword>
<dbReference type="EMBL" id="CAJVPT010010332">
    <property type="protein sequence ID" value="CAG8569322.1"/>
    <property type="molecule type" value="Genomic_DNA"/>
</dbReference>
<dbReference type="Proteomes" id="UP000789525">
    <property type="component" value="Unassembled WGS sequence"/>
</dbReference>
<protein>
    <submittedName>
        <fullName evidence="1">5555_t:CDS:1</fullName>
    </submittedName>
</protein>
<comment type="caution">
    <text evidence="1">The sequence shown here is derived from an EMBL/GenBank/DDBJ whole genome shotgun (WGS) entry which is preliminary data.</text>
</comment>
<name>A0ACA9M5X3_9GLOM</name>
<sequence length="534" mass="58235">MAGEYRGQKYVGGDPPKKDASNLARIRAVFLLADLYVPDAEMARYSRQQVFLLDSPNGKKIASPLQLRYRSNGPTPGEDKPPATTDSPFNSPIQSALSPFDPQRPRALSTSSPLGIGLDRAVESLFPQELLLLAATKLEADIWREKLGTVKIKAEASPTSAHPNKACIQIAPPALTDSYVSEHLTLFEDVKGRRYILLCSDDTEGGAVIRDDTGALQPLMAPAQVKQCFIVSSMRLALLLVGKSLWSLKLSELTGADMATPTVIKNGVNFFHIGYHRGTLLLVLVSELVCNPSFHQHCPDNAPDIQSKSTQLKWYTCVTRPSRPTSGFFGRNSKPFKQLGEHELPGKLHGVEVLDNGIMTFGEGVKIKPQELPRIPLGASSQVAQQCQTSKPVAATRSGDDFLLCYSDFGVYVNPAGEIIGRTIEWTSNKISSISFAGPYLFLVSDSSIEVRLIENGRKVEMIEGRSMKLLRGMDETRLSSSKGQELAVETAAASDETDGEDDTGMLHFATRPDDSPIDIAVMELEMDILDLSA</sequence>
<gene>
    <name evidence="1" type="ORF">ACOLOM_LOCUS5540</name>
</gene>
<evidence type="ECO:0000313" key="2">
    <source>
        <dbReference type="Proteomes" id="UP000789525"/>
    </source>
</evidence>
<accession>A0ACA9M5X3</accession>